<feature type="compositionally biased region" description="Low complexity" evidence="1">
    <location>
        <begin position="372"/>
        <end position="381"/>
    </location>
</feature>
<feature type="region of interest" description="Disordered" evidence="1">
    <location>
        <begin position="121"/>
        <end position="159"/>
    </location>
</feature>
<dbReference type="AlphaFoldDB" id="A0A2T7NSC5"/>
<keyword evidence="4" id="KW-1185">Reference proteome</keyword>
<keyword evidence="2" id="KW-0812">Transmembrane</keyword>
<protein>
    <submittedName>
        <fullName evidence="3">Uncharacterized protein</fullName>
    </submittedName>
</protein>
<evidence type="ECO:0000256" key="2">
    <source>
        <dbReference type="SAM" id="Phobius"/>
    </source>
</evidence>
<proteinExistence type="predicted"/>
<dbReference type="Proteomes" id="UP000245119">
    <property type="component" value="Linkage Group LG9"/>
</dbReference>
<feature type="compositionally biased region" description="Basic and acidic residues" evidence="1">
    <location>
        <begin position="444"/>
        <end position="455"/>
    </location>
</feature>
<evidence type="ECO:0000313" key="4">
    <source>
        <dbReference type="Proteomes" id="UP000245119"/>
    </source>
</evidence>
<evidence type="ECO:0000256" key="1">
    <source>
        <dbReference type="SAM" id="MobiDB-lite"/>
    </source>
</evidence>
<feature type="region of interest" description="Disordered" evidence="1">
    <location>
        <begin position="226"/>
        <end position="261"/>
    </location>
</feature>
<sequence>MSDLISHEFCLTPGDCGIGELLESVAKQTQNGSYNEIVCTFNVNVSLSRVDFVHKTGTAVFAIVDCGISCIVLSSHQDVLRIVSPEKTISGDRFVFNATHSDRTTGTYTCHGVTAPHVVYTSPSGTGHGDGDGHGDGEESQMTSAASPQTDESSSHNDGGSSNGLLALIIIPILLVLGVVLFLHWWGVIQIPGLPKSRREPRDLRRIVGNRLQPVTGCWERTRGLWQPTREDNEDPLERLESNREEEEASQENKQLLGHNEDKLCLHHDKISFEDESNDGSKEEHPLLQDVCNNTKHTQDANASVGDSQTSPQSTLSPHSTDTKDEDSDVEDRQTLQSLHLSSSTKATDVAADLSSASLSRDNIQYKEESPHTNSHSSTPHDTGTSTSNPKPPIPHKPVDLLKKLSVNRHSPVKPRNAESENDDVNKINIIRNRDTPQTTSTRVETERGKQESMKGRSKPTPNTESMQETKEREGERARVEMKEEESSEAKSETINNEDMKGQLTTEQNKEDLGGQKKRDDDKEEVKMKEKETMERKSETESKEDARQKQERIEETMAAKVEQEEKEEAKREVEHAQEMKAEAMREQTADTRAETVQTSEEKKRGSNEDDRETAFDDDGVDRSRNGKDNVPELIRFYSNLSTGEAGELLQSVGKQTQKENYDEIVCTFNVKVSLSRVDFVHKTGSAVFAIVDCGTSCNVLSSYQDVLRIVSPQKTISGDRFVFNATHSDRTTGTYTCHGILAPQVVYPTPSGTAMVMAMARKFLVCRKLEENHVT</sequence>
<feature type="compositionally biased region" description="Polar residues" evidence="1">
    <location>
        <begin position="140"/>
        <end position="152"/>
    </location>
</feature>
<name>A0A2T7NSC5_POMCA</name>
<evidence type="ECO:0000313" key="3">
    <source>
        <dbReference type="EMBL" id="PVD24056.1"/>
    </source>
</evidence>
<feature type="transmembrane region" description="Helical" evidence="2">
    <location>
        <begin position="165"/>
        <end position="187"/>
    </location>
</feature>
<keyword evidence="2" id="KW-0472">Membrane</keyword>
<gene>
    <name evidence="3" type="ORF">C0Q70_14526</name>
</gene>
<feature type="compositionally biased region" description="Basic and acidic residues" evidence="1">
    <location>
        <begin position="468"/>
        <end position="482"/>
    </location>
</feature>
<dbReference type="EMBL" id="PZQS01000009">
    <property type="protein sequence ID" value="PVD24056.1"/>
    <property type="molecule type" value="Genomic_DNA"/>
</dbReference>
<feature type="region of interest" description="Disordered" evidence="1">
    <location>
        <begin position="298"/>
        <end position="627"/>
    </location>
</feature>
<feature type="compositionally biased region" description="Polar residues" evidence="1">
    <location>
        <begin position="298"/>
        <end position="320"/>
    </location>
</feature>
<feature type="compositionally biased region" description="Low complexity" evidence="1">
    <location>
        <begin position="335"/>
        <end position="360"/>
    </location>
</feature>
<comment type="caution">
    <text evidence="3">The sequence shown here is derived from an EMBL/GenBank/DDBJ whole genome shotgun (WGS) entry which is preliminary data.</text>
</comment>
<feature type="compositionally biased region" description="Basic and acidic residues" evidence="1">
    <location>
        <begin position="508"/>
        <end position="627"/>
    </location>
</feature>
<reference evidence="3 4" key="1">
    <citation type="submission" date="2018-04" db="EMBL/GenBank/DDBJ databases">
        <title>The genome of golden apple snail Pomacea canaliculata provides insight into stress tolerance and invasive adaptation.</title>
        <authorList>
            <person name="Liu C."/>
            <person name="Liu B."/>
            <person name="Ren Y."/>
            <person name="Zhang Y."/>
            <person name="Wang H."/>
            <person name="Li S."/>
            <person name="Jiang F."/>
            <person name="Yin L."/>
            <person name="Zhang G."/>
            <person name="Qian W."/>
            <person name="Fan W."/>
        </authorList>
    </citation>
    <scope>NUCLEOTIDE SEQUENCE [LARGE SCALE GENOMIC DNA]</scope>
    <source>
        <strain evidence="3">SZHN2017</strain>
        <tissue evidence="3">Muscle</tissue>
    </source>
</reference>
<accession>A0A2T7NSC5</accession>
<keyword evidence="2" id="KW-1133">Transmembrane helix</keyword>
<organism evidence="3 4">
    <name type="scientific">Pomacea canaliculata</name>
    <name type="common">Golden apple snail</name>
    <dbReference type="NCBI Taxonomy" id="400727"/>
    <lineage>
        <taxon>Eukaryota</taxon>
        <taxon>Metazoa</taxon>
        <taxon>Spiralia</taxon>
        <taxon>Lophotrochozoa</taxon>
        <taxon>Mollusca</taxon>
        <taxon>Gastropoda</taxon>
        <taxon>Caenogastropoda</taxon>
        <taxon>Architaenioglossa</taxon>
        <taxon>Ampullarioidea</taxon>
        <taxon>Ampullariidae</taxon>
        <taxon>Pomacea</taxon>
    </lineage>
</organism>